<dbReference type="PROSITE" id="PS50088">
    <property type="entry name" value="ANK_REPEAT"/>
    <property type="match status" value="5"/>
</dbReference>
<dbReference type="Pfam" id="PF00023">
    <property type="entry name" value="Ank"/>
    <property type="match status" value="1"/>
</dbReference>
<gene>
    <name evidence="5" type="ORF">FALBO_10882</name>
</gene>
<feature type="compositionally biased region" description="Basic and acidic residues" evidence="4">
    <location>
        <begin position="850"/>
        <end position="870"/>
    </location>
</feature>
<dbReference type="SUPFAM" id="SSF48403">
    <property type="entry name" value="Ankyrin repeat"/>
    <property type="match status" value="4"/>
</dbReference>
<dbReference type="PANTHER" id="PTHR24198:SF165">
    <property type="entry name" value="ANKYRIN REPEAT-CONTAINING PROTEIN-RELATED"/>
    <property type="match status" value="1"/>
</dbReference>
<keyword evidence="1" id="KW-0677">Repeat</keyword>
<evidence type="ECO:0000256" key="4">
    <source>
        <dbReference type="SAM" id="MobiDB-lite"/>
    </source>
</evidence>
<name>A0A8H4PI71_9HYPO</name>
<evidence type="ECO:0000256" key="1">
    <source>
        <dbReference type="ARBA" id="ARBA00022737"/>
    </source>
</evidence>
<dbReference type="CDD" id="cd02249">
    <property type="entry name" value="ZZ"/>
    <property type="match status" value="1"/>
</dbReference>
<evidence type="ECO:0000256" key="3">
    <source>
        <dbReference type="PROSITE-ProRule" id="PRU00023"/>
    </source>
</evidence>
<feature type="repeat" description="ANK" evidence="3">
    <location>
        <begin position="1114"/>
        <end position="1146"/>
    </location>
</feature>
<dbReference type="Gene3D" id="1.25.40.20">
    <property type="entry name" value="Ankyrin repeat-containing domain"/>
    <property type="match status" value="3"/>
</dbReference>
<feature type="region of interest" description="Disordered" evidence="4">
    <location>
        <begin position="817"/>
        <end position="870"/>
    </location>
</feature>
<dbReference type="Pfam" id="PF12796">
    <property type="entry name" value="Ank_2"/>
    <property type="match status" value="5"/>
</dbReference>
<dbReference type="SMART" id="SM00248">
    <property type="entry name" value="ANK"/>
    <property type="match status" value="20"/>
</dbReference>
<keyword evidence="6" id="KW-1185">Reference proteome</keyword>
<feature type="region of interest" description="Disordered" evidence="4">
    <location>
        <begin position="1682"/>
        <end position="1779"/>
    </location>
</feature>
<feature type="repeat" description="ANK" evidence="3">
    <location>
        <begin position="1381"/>
        <end position="1413"/>
    </location>
</feature>
<sequence length="1779" mass="198603">MGETNQALDDDHRLGLEEIPNDEAADNLSYDVVAIHGLQSRSRQAWAKHPGCSPYETWLHGKFDSLPRHSSRVLLYGYDVGAMRGTRGIYKEAEALLDALVEVRGPEVKAMDLATRHESKYADILYCIRTLVFCGYPHRYETRGFLEESILQLLIQLPSRPYKGDMTRVFQSLADATIELNDAFIHTRLLTQVNLVNVVSTYTNRAQKGFVLDPWMACMNIPFERQLKRDLENSRLSLQLQDEVHPLYGFSNNDWLGGNLPDHLGPVSHQLLDQASPIYPLMRNEKVESFPELDGLAASSEDRIIHLRCPSRSISAWVSERARIFLQSAKTTFQPMLYFKFDEHDVRFNNIQVMLQTFFARLFFDWLDNKEDDVEAVVKDIDHYRDMTPGRLFSHYQYVRMQDNWCDSIHVLGCFDQCDDSAIGFLDMLCEYVEKVESGLKVLIVTTRGTERDEMITNSLSRFPPDIVSSIEYEPSQPQACNAEDEISMLVQEYPQLTLGGYHQCIQAERKHDRDLCYLIVHWVKSNPEYTALLSDGPLTPGQVFTTILAGMPNDREAWARILLSWVLTSMRPLRVFEFNWISDDLSPARGESGRSGGEYAHVADILKYFGGLLVVTHGEIRFGHPGLRDWLLNQKDETWYRQSSEVERHALVAETCLAYLCDDEEEDQAVWVEQFPYAIEFWAHHYRCSTTTEDVTEGLFKEGRLLERWVEAYNALPTPFLKPLHHTKPLPVAAHFGLDDVVKFLVVFEVDKKIGSQALVEAARAGHLAVLRLIIESYPSVLDFDDEYLHEAVRAASVCGNPEGFRELVGSIPKPPYLIPMRDSTKQEPTTKEMGDDRGSQSSVFGNKANDDGGQKSQDEEIESEKPQDPFDWLGIPLLKAATYGLDDVIVQLLALGADPNPPKGTHLNDKTPLHRAASHSQLSSIKCLVDAGASLNATEANHDTPLFDAVFFGSGATVKTLLELGSTIDATRLDSRDVMCFMPLHVAAEEGRYAAMAAILQHRGYREYGGYKPLHYPLCLAAENERPKTLKILLHYGFDPNTPNDENETALLLAVKRKSINMCRALLDNGADPNLTPEGTVYPLIKSITENRLDIMKLLVEKGANIEKKEGWRRTPMQVAVDYKHADQAEYLLEKGANPNVHDSDKDWAIGVAVLKGLTSTVRKLAEAGADLNVSDSLKRTPLILAVKQPEIFELLFELGADVKRPGQNRWSPLDVAIIHGQAETIKFILNKSKVNIYLGENRTCFALAEAVKAGHLEAVAAMLEGGAFVDSFCRGGEALLFVAIKGPSVDMVRKILEFRPNLRIWNENGDSALHKITPETPVESMQLVANAGVRLDLVNNFKETVVQAAVLAQNEKVFKWLLTKKEVLSDLNKQPKKTRAQILHQACKVGSLEMVRLLIEHGVNVNYACSGVFGTPLISTTIRASNALGGSKMEILELLVEKRAKPNAPAGLFGYPIISASLVGDKDVVKFFLDLGVSIDVKDAFDRKPAHMACYTSLEALNLLNAPDSDFAARDAVGRVPLHYAVLSGEVELVREVLERSERAGVDINVRDDDGWTPLLWAARSSKRLFHEEDVNDPTTNVVSFLLEKGADPEVEAQGWSAATVAYYHGMNAIGDLIASRQESAAPRLEEGEKPKNGPLFCDCCLLEIKGGYSACKNCFDFALCFKCVGSKDKIHPKHWFGDEGEKPEPPKRVEEDVAEAEDENVEEAGLNGEEPELTKQVKEDAAAVSGVQANDGEKSDQSRPENGDDTAVSGAEGHDDEIKREIEGGAEWVVI</sequence>
<accession>A0A8H4PI71</accession>
<evidence type="ECO:0000313" key="5">
    <source>
        <dbReference type="EMBL" id="KAF4462302.1"/>
    </source>
</evidence>
<feature type="compositionally biased region" description="Basic and acidic residues" evidence="4">
    <location>
        <begin position="824"/>
        <end position="840"/>
    </location>
</feature>
<dbReference type="SUPFAM" id="SSF57850">
    <property type="entry name" value="RING/U-box"/>
    <property type="match status" value="1"/>
</dbReference>
<dbReference type="InterPro" id="IPR002110">
    <property type="entry name" value="Ankyrin_rpt"/>
</dbReference>
<feature type="compositionally biased region" description="Basic and acidic residues" evidence="4">
    <location>
        <begin position="1760"/>
        <end position="1771"/>
    </location>
</feature>
<dbReference type="PROSITE" id="PS50297">
    <property type="entry name" value="ANK_REP_REGION"/>
    <property type="match status" value="5"/>
</dbReference>
<feature type="compositionally biased region" description="Acidic residues" evidence="4">
    <location>
        <begin position="1700"/>
        <end position="1710"/>
    </location>
</feature>
<reference evidence="5 6" key="1">
    <citation type="submission" date="2020-01" db="EMBL/GenBank/DDBJ databases">
        <title>Identification and distribution of gene clusters putatively required for synthesis of sphingolipid metabolism inhibitors in phylogenetically diverse species of the filamentous fungus Fusarium.</title>
        <authorList>
            <person name="Kim H.-S."/>
            <person name="Busman M."/>
            <person name="Brown D.W."/>
            <person name="Divon H."/>
            <person name="Uhlig S."/>
            <person name="Proctor R.H."/>
        </authorList>
    </citation>
    <scope>NUCLEOTIDE SEQUENCE [LARGE SCALE GENOMIC DNA]</scope>
    <source>
        <strain evidence="5 6">NRRL 20459</strain>
    </source>
</reference>
<comment type="caution">
    <text evidence="5">The sequence shown here is derived from an EMBL/GenBank/DDBJ whole genome shotgun (WGS) entry which is preliminary data.</text>
</comment>
<keyword evidence="2 3" id="KW-0040">ANK repeat</keyword>
<protein>
    <submittedName>
        <fullName evidence="5">Ankyrin 1</fullName>
    </submittedName>
</protein>
<dbReference type="OrthoDB" id="10252171at2759"/>
<dbReference type="EMBL" id="JAADYS010001556">
    <property type="protein sequence ID" value="KAF4462302.1"/>
    <property type="molecule type" value="Genomic_DNA"/>
</dbReference>
<feature type="compositionally biased region" description="Basic and acidic residues" evidence="4">
    <location>
        <begin position="1682"/>
        <end position="1699"/>
    </location>
</feature>
<feature type="repeat" description="ANK" evidence="3">
    <location>
        <begin position="910"/>
        <end position="942"/>
    </location>
</feature>
<evidence type="ECO:0000256" key="2">
    <source>
        <dbReference type="ARBA" id="ARBA00023043"/>
    </source>
</evidence>
<dbReference type="PANTHER" id="PTHR24198">
    <property type="entry name" value="ANKYRIN REPEAT AND PROTEIN KINASE DOMAIN-CONTAINING PROTEIN"/>
    <property type="match status" value="1"/>
</dbReference>
<feature type="compositionally biased region" description="Basic and acidic residues" evidence="4">
    <location>
        <begin position="1720"/>
        <end position="1729"/>
    </location>
</feature>
<dbReference type="PRINTS" id="PR01415">
    <property type="entry name" value="ANKYRIN"/>
</dbReference>
<dbReference type="InterPro" id="IPR036770">
    <property type="entry name" value="Ankyrin_rpt-contain_sf"/>
</dbReference>
<feature type="repeat" description="ANK" evidence="3">
    <location>
        <begin position="1520"/>
        <end position="1556"/>
    </location>
</feature>
<organism evidence="5 6">
    <name type="scientific">Fusarium albosuccineum</name>
    <dbReference type="NCBI Taxonomy" id="1237068"/>
    <lineage>
        <taxon>Eukaryota</taxon>
        <taxon>Fungi</taxon>
        <taxon>Dikarya</taxon>
        <taxon>Ascomycota</taxon>
        <taxon>Pezizomycotina</taxon>
        <taxon>Sordariomycetes</taxon>
        <taxon>Hypocreomycetidae</taxon>
        <taxon>Hypocreales</taxon>
        <taxon>Nectriaceae</taxon>
        <taxon>Fusarium</taxon>
        <taxon>Fusarium decemcellulare species complex</taxon>
    </lineage>
</organism>
<feature type="compositionally biased region" description="Basic and acidic residues" evidence="4">
    <location>
        <begin position="1739"/>
        <end position="1750"/>
    </location>
</feature>
<feature type="repeat" description="ANK" evidence="3">
    <location>
        <begin position="1048"/>
        <end position="1080"/>
    </location>
</feature>
<evidence type="ECO:0000313" key="6">
    <source>
        <dbReference type="Proteomes" id="UP000554235"/>
    </source>
</evidence>
<proteinExistence type="predicted"/>
<dbReference type="Proteomes" id="UP000554235">
    <property type="component" value="Unassembled WGS sequence"/>
</dbReference>